<evidence type="ECO:0000313" key="1">
    <source>
        <dbReference type="EMBL" id="ENX22445.1"/>
    </source>
</evidence>
<dbReference type="EMBL" id="APRW01000009">
    <property type="protein sequence ID" value="ENX22445.1"/>
    <property type="molecule type" value="Genomic_DNA"/>
</dbReference>
<organism evidence="1 2">
    <name type="scientific">Acinetobacter vivianii</name>
    <dbReference type="NCBI Taxonomy" id="1776742"/>
    <lineage>
        <taxon>Bacteria</taxon>
        <taxon>Pseudomonadati</taxon>
        <taxon>Pseudomonadota</taxon>
        <taxon>Gammaproteobacteria</taxon>
        <taxon>Moraxellales</taxon>
        <taxon>Moraxellaceae</taxon>
        <taxon>Acinetobacter</taxon>
    </lineage>
</organism>
<keyword evidence="2" id="KW-1185">Reference proteome</keyword>
<dbReference type="AlphaFoldDB" id="N9Q7Q3"/>
<dbReference type="OrthoDB" id="5892231at2"/>
<reference evidence="1 2" key="1">
    <citation type="submission" date="2013-02" db="EMBL/GenBank/DDBJ databases">
        <title>The Genome Sequence of Acinetobacter sp. NIPH 2168.</title>
        <authorList>
            <consortium name="The Broad Institute Genome Sequencing Platform"/>
            <consortium name="The Broad Institute Genome Sequencing Center for Infectious Disease"/>
            <person name="Cerqueira G."/>
            <person name="Feldgarden M."/>
            <person name="Courvalin P."/>
            <person name="Perichon B."/>
            <person name="Grillot-Courvalin C."/>
            <person name="Clermont D."/>
            <person name="Rocha E."/>
            <person name="Yoon E.-J."/>
            <person name="Nemec A."/>
            <person name="Walker B."/>
            <person name="Young S.K."/>
            <person name="Zeng Q."/>
            <person name="Gargeya S."/>
            <person name="Fitzgerald M."/>
            <person name="Haas B."/>
            <person name="Abouelleil A."/>
            <person name="Alvarado L."/>
            <person name="Arachchi H.M."/>
            <person name="Berlin A.M."/>
            <person name="Chapman S.B."/>
            <person name="Dewar J."/>
            <person name="Goldberg J."/>
            <person name="Griggs A."/>
            <person name="Gujja S."/>
            <person name="Hansen M."/>
            <person name="Howarth C."/>
            <person name="Imamovic A."/>
            <person name="Larimer J."/>
            <person name="McCowan C."/>
            <person name="Murphy C."/>
            <person name="Neiman D."/>
            <person name="Pearson M."/>
            <person name="Priest M."/>
            <person name="Roberts A."/>
            <person name="Saif S."/>
            <person name="Shea T."/>
            <person name="Sisk P."/>
            <person name="Sykes S."/>
            <person name="Wortman J."/>
            <person name="Nusbaum C."/>
            <person name="Birren B."/>
        </authorList>
    </citation>
    <scope>NUCLEOTIDE SEQUENCE [LARGE SCALE GENOMIC DNA]</scope>
    <source>
        <strain evidence="1 2">NIPH 2168</strain>
    </source>
</reference>
<sequence>MTVIPLPKKIETELGTEKLCIECQDYYPLDDEFFWFQWSNRNGKKVKQYSATCKACYDVRYRRRKYKQGGAA</sequence>
<comment type="caution">
    <text evidence="1">The sequence shown here is derived from an EMBL/GenBank/DDBJ whole genome shotgun (WGS) entry which is preliminary data.</text>
</comment>
<dbReference type="RefSeq" id="WP_005257482.1">
    <property type="nucleotide sequence ID" value="NZ_BMDR01000001.1"/>
</dbReference>
<dbReference type="HOGENOM" id="CLU_193471_0_0_6"/>
<evidence type="ECO:0000313" key="2">
    <source>
        <dbReference type="Proteomes" id="UP000013173"/>
    </source>
</evidence>
<gene>
    <name evidence="1" type="ORF">F892_01687</name>
</gene>
<name>N9Q7Q3_9GAMM</name>
<protein>
    <submittedName>
        <fullName evidence="1">Uncharacterized protein</fullName>
    </submittedName>
</protein>
<dbReference type="GeneID" id="303682100"/>
<dbReference type="Proteomes" id="UP000013173">
    <property type="component" value="Unassembled WGS sequence"/>
</dbReference>
<proteinExistence type="predicted"/>
<accession>N9Q7Q3</accession>